<dbReference type="GO" id="GO:0005524">
    <property type="term" value="F:ATP binding"/>
    <property type="evidence" value="ECO:0007669"/>
    <property type="project" value="UniProtKB-KW"/>
</dbReference>
<dbReference type="GO" id="GO:0016301">
    <property type="term" value="F:kinase activity"/>
    <property type="evidence" value="ECO:0007669"/>
    <property type="project" value="TreeGrafter"/>
</dbReference>
<dbReference type="OrthoDB" id="9972657at2759"/>
<keyword evidence="2" id="KW-0067">ATP-binding</keyword>
<keyword evidence="4" id="KW-1185">Reference proteome</keyword>
<gene>
    <name evidence="3" type="ORF">GSBLH_T00006812001</name>
</gene>
<organism evidence="3">
    <name type="scientific">Blastocystis hominis</name>
    <dbReference type="NCBI Taxonomy" id="12968"/>
    <lineage>
        <taxon>Eukaryota</taxon>
        <taxon>Sar</taxon>
        <taxon>Stramenopiles</taxon>
        <taxon>Bigyra</taxon>
        <taxon>Opalozoa</taxon>
        <taxon>Opalinata</taxon>
        <taxon>Blastocystidae</taxon>
        <taxon>Blastocystis</taxon>
    </lineage>
</organism>
<dbReference type="PANTHER" id="PTHR20873:SF0">
    <property type="entry name" value="L-SERYL-TRNA(SEC) KINASE"/>
    <property type="match status" value="1"/>
</dbReference>
<keyword evidence="1" id="KW-0547">Nucleotide-binding</keyword>
<dbReference type="SUPFAM" id="SSF52540">
    <property type="entry name" value="P-loop containing nucleoside triphosphate hydrolases"/>
    <property type="match status" value="1"/>
</dbReference>
<dbReference type="GeneID" id="24922936"/>
<evidence type="ECO:0000313" key="4">
    <source>
        <dbReference type="Proteomes" id="UP000008312"/>
    </source>
</evidence>
<dbReference type="InterPro" id="IPR027417">
    <property type="entry name" value="P-loop_NTPase"/>
</dbReference>
<proteinExistence type="predicted"/>
<dbReference type="GO" id="GO:0000049">
    <property type="term" value="F:tRNA binding"/>
    <property type="evidence" value="ECO:0007669"/>
    <property type="project" value="TreeGrafter"/>
</dbReference>
<accession>D8M9M2</accession>
<dbReference type="Gene3D" id="3.40.50.300">
    <property type="entry name" value="P-loop containing nucleotide triphosphate hydrolases"/>
    <property type="match status" value="1"/>
</dbReference>
<sequence>MRAPVVVVNLCGAPATGKSTLASHLRDVLRPEADVFYISYDRIERGRYERSEQKPLWERETWRWARIHAIHILSDLLQILRSDGEGKIAEDILSYPARNRESKLNVVIVDDTMHLRSMRHSIMKLCQIYQCSYVPIYTFCSRESMLNRNAERSIEYYCVLRV</sequence>
<evidence type="ECO:0000313" key="3">
    <source>
        <dbReference type="EMBL" id="CBK24761.2"/>
    </source>
</evidence>
<dbReference type="Proteomes" id="UP000008312">
    <property type="component" value="Unassembled WGS sequence"/>
</dbReference>
<name>D8M9M2_BLAHO</name>
<dbReference type="PANTHER" id="PTHR20873">
    <property type="entry name" value="L-SERYL-TRNA(SEC) KINASE"/>
    <property type="match status" value="1"/>
</dbReference>
<dbReference type="InterPro" id="IPR052648">
    <property type="entry name" value="Ser-tRNA(Sec)_kinase"/>
</dbReference>
<dbReference type="RefSeq" id="XP_012898809.1">
    <property type="nucleotide sequence ID" value="XM_013043355.1"/>
</dbReference>
<dbReference type="InterPro" id="IPR013641">
    <property type="entry name" value="KTI12/PSTK"/>
</dbReference>
<evidence type="ECO:0000256" key="1">
    <source>
        <dbReference type="ARBA" id="ARBA00022741"/>
    </source>
</evidence>
<protein>
    <submittedName>
        <fullName evidence="3">Uncharacterized protein</fullName>
    </submittedName>
</protein>
<dbReference type="Pfam" id="PF08433">
    <property type="entry name" value="KTI12"/>
    <property type="match status" value="1"/>
</dbReference>
<evidence type="ECO:0000256" key="2">
    <source>
        <dbReference type="ARBA" id="ARBA00022840"/>
    </source>
</evidence>
<dbReference type="EMBL" id="FN668689">
    <property type="protein sequence ID" value="CBK24761.2"/>
    <property type="molecule type" value="Genomic_DNA"/>
</dbReference>
<dbReference type="AlphaFoldDB" id="D8M9M2"/>
<reference evidence="3" key="1">
    <citation type="submission" date="2010-02" db="EMBL/GenBank/DDBJ databases">
        <title>Sequencing and annotation of the Blastocystis hominis genome.</title>
        <authorList>
            <person name="Wincker P."/>
        </authorList>
    </citation>
    <scope>NUCLEOTIDE SEQUENCE</scope>
    <source>
        <strain evidence="3">Singapore isolate B</strain>
    </source>
</reference>
<dbReference type="InParanoid" id="D8M9M2"/>